<name>A0AAX4FU77_9EURY</name>
<proteinExistence type="inferred from homology"/>
<evidence type="ECO:0000256" key="4">
    <source>
        <dbReference type="ARBA" id="ARBA00022490"/>
    </source>
</evidence>
<evidence type="ECO:0000259" key="12">
    <source>
        <dbReference type="Pfam" id="PF00696"/>
    </source>
</evidence>
<dbReference type="PIRSF" id="PIRSF005650">
    <property type="entry name" value="Uridylate_kin"/>
    <property type="match status" value="1"/>
</dbReference>
<keyword evidence="9 11" id="KW-0665">Pyrimidine biosynthesis</keyword>
<dbReference type="GeneID" id="85733345"/>
<dbReference type="EMBL" id="CP137642">
    <property type="protein sequence ID" value="WOX57471.1"/>
    <property type="molecule type" value="Genomic_DNA"/>
</dbReference>
<comment type="subunit">
    <text evidence="11">Homohexamer.</text>
</comment>
<dbReference type="PANTHER" id="PTHR42833:SF4">
    <property type="entry name" value="URIDYLATE KINASE PUMPKIN, CHLOROPLASTIC"/>
    <property type="match status" value="1"/>
</dbReference>
<feature type="binding site" evidence="11">
    <location>
        <position position="146"/>
    </location>
    <ligand>
        <name>ATP</name>
        <dbReference type="ChEBI" id="CHEBI:30616"/>
    </ligand>
</feature>
<dbReference type="KEGG" id="mrc:R6Y96_09270"/>
<feature type="binding site" evidence="11">
    <location>
        <position position="66"/>
    </location>
    <ligand>
        <name>UMP</name>
        <dbReference type="ChEBI" id="CHEBI:57865"/>
    </ligand>
</feature>
<evidence type="ECO:0000256" key="6">
    <source>
        <dbReference type="ARBA" id="ARBA00022741"/>
    </source>
</evidence>
<evidence type="ECO:0000256" key="2">
    <source>
        <dbReference type="ARBA" id="ARBA00004791"/>
    </source>
</evidence>
<organism evidence="13 14">
    <name type="scientific">Methanoculleus receptaculi</name>
    <dbReference type="NCBI Taxonomy" id="394967"/>
    <lineage>
        <taxon>Archaea</taxon>
        <taxon>Methanobacteriati</taxon>
        <taxon>Methanobacteriota</taxon>
        <taxon>Stenosarchaea group</taxon>
        <taxon>Methanomicrobia</taxon>
        <taxon>Methanomicrobiales</taxon>
        <taxon>Methanomicrobiaceae</taxon>
        <taxon>Methanoculleus</taxon>
    </lineage>
</organism>
<keyword evidence="5 11" id="KW-0808">Transferase</keyword>
<dbReference type="CDD" id="cd04253">
    <property type="entry name" value="AAK_UMPK-PyrH-Pf"/>
    <property type="match status" value="1"/>
</dbReference>
<dbReference type="PANTHER" id="PTHR42833">
    <property type="entry name" value="URIDYLATE KINASE"/>
    <property type="match status" value="1"/>
</dbReference>
<comment type="caution">
    <text evidence="11">Lacks conserved residue(s) required for the propagation of feature annotation.</text>
</comment>
<feature type="binding site" evidence="11">
    <location>
        <position position="149"/>
    </location>
    <ligand>
        <name>ATP</name>
        <dbReference type="ChEBI" id="CHEBI:30616"/>
    </ligand>
</feature>
<feature type="binding site" evidence="11">
    <location>
        <begin position="114"/>
        <end position="120"/>
    </location>
    <ligand>
        <name>UMP</name>
        <dbReference type="ChEBI" id="CHEBI:57865"/>
    </ligand>
</feature>
<comment type="subcellular location">
    <subcellularLocation>
        <location evidence="1 11">Cytoplasm</location>
    </subcellularLocation>
</comment>
<dbReference type="Pfam" id="PF00696">
    <property type="entry name" value="AA_kinase"/>
    <property type="match status" value="1"/>
</dbReference>
<keyword evidence="4 11" id="KW-0963">Cytoplasm</keyword>
<dbReference type="AlphaFoldDB" id="A0AAX4FU77"/>
<dbReference type="EC" id="2.7.4.22" evidence="11"/>
<dbReference type="InterPro" id="IPR036393">
    <property type="entry name" value="AceGlu_kinase-like_sf"/>
</dbReference>
<comment type="activity regulation">
    <text evidence="11">Inhibited by UTP.</text>
</comment>
<evidence type="ECO:0000256" key="10">
    <source>
        <dbReference type="ARBA" id="ARBA00047767"/>
    </source>
</evidence>
<dbReference type="RefSeq" id="WP_214022468.1">
    <property type="nucleotide sequence ID" value="NZ_CP137642.1"/>
</dbReference>
<comment type="similarity">
    <text evidence="3 11">Belongs to the UMP kinase family.</text>
</comment>
<dbReference type="InterPro" id="IPR001048">
    <property type="entry name" value="Asp/Glu/Uridylate_kinase"/>
</dbReference>
<evidence type="ECO:0000256" key="1">
    <source>
        <dbReference type="ARBA" id="ARBA00004496"/>
    </source>
</evidence>
<evidence type="ECO:0000256" key="7">
    <source>
        <dbReference type="ARBA" id="ARBA00022777"/>
    </source>
</evidence>
<evidence type="ECO:0000256" key="5">
    <source>
        <dbReference type="ARBA" id="ARBA00022679"/>
    </source>
</evidence>
<protein>
    <recommendedName>
        <fullName evidence="11">Uridylate kinase</fullName>
        <shortName evidence="11">UK</shortName>
        <ecNumber evidence="11">2.7.4.22</ecNumber>
    </recommendedName>
    <alternativeName>
        <fullName evidence="11">Uridine monophosphate kinase</fullName>
        <shortName evidence="11">UMP kinase</shortName>
        <shortName evidence="11">UMPK</shortName>
    </alternativeName>
</protein>
<evidence type="ECO:0000256" key="9">
    <source>
        <dbReference type="ARBA" id="ARBA00022975"/>
    </source>
</evidence>
<feature type="domain" description="Aspartate/glutamate/uridylate kinase" evidence="12">
    <location>
        <begin position="2"/>
        <end position="203"/>
    </location>
</feature>
<evidence type="ECO:0000313" key="13">
    <source>
        <dbReference type="EMBL" id="WOX57471.1"/>
    </source>
</evidence>
<keyword evidence="14" id="KW-1185">Reference proteome</keyword>
<feature type="binding site" evidence="11">
    <location>
        <position position="45"/>
    </location>
    <ligand>
        <name>ATP</name>
        <dbReference type="ChEBI" id="CHEBI:30616"/>
    </ligand>
</feature>
<feature type="binding site" evidence="11">
    <location>
        <begin position="10"/>
        <end position="11"/>
    </location>
    <ligand>
        <name>ATP</name>
        <dbReference type="ChEBI" id="CHEBI:30616"/>
    </ligand>
</feature>
<keyword evidence="8 11" id="KW-0067">ATP-binding</keyword>
<evidence type="ECO:0000313" key="14">
    <source>
        <dbReference type="Proteomes" id="UP001305652"/>
    </source>
</evidence>
<reference evidence="13 14" key="1">
    <citation type="submission" date="2023-10" db="EMBL/GenBank/DDBJ databases">
        <title>The complete genome sequence of Methanoculleus receptaculi DSM 18860.</title>
        <authorList>
            <person name="Lai S.-J."/>
            <person name="You Y.-T."/>
            <person name="Chen S.-C."/>
        </authorList>
    </citation>
    <scope>NUCLEOTIDE SEQUENCE [LARGE SCALE GENOMIC DNA]</scope>
    <source>
        <strain evidence="13 14">DSM 18860</strain>
    </source>
</reference>
<dbReference type="NCBIfam" id="TIGR02076">
    <property type="entry name" value="pyrH_arch"/>
    <property type="match status" value="1"/>
</dbReference>
<evidence type="ECO:0000256" key="11">
    <source>
        <dbReference type="HAMAP-Rule" id="MF_01220"/>
    </source>
</evidence>
<feature type="binding site" evidence="11">
    <location>
        <position position="140"/>
    </location>
    <ligand>
        <name>ATP</name>
        <dbReference type="ChEBI" id="CHEBI:30616"/>
    </ligand>
</feature>
<keyword evidence="6 11" id="KW-0547">Nucleotide-binding</keyword>
<dbReference type="SUPFAM" id="SSF53633">
    <property type="entry name" value="Carbamate kinase-like"/>
    <property type="match status" value="1"/>
</dbReference>
<gene>
    <name evidence="11 13" type="primary">pyrH</name>
    <name evidence="13" type="ORF">R6Y96_09270</name>
</gene>
<comment type="pathway">
    <text evidence="2 11">Pyrimidine metabolism; CTP biosynthesis via de novo pathway; UDP from UMP (UMPK route): step 1/1.</text>
</comment>
<dbReference type="GO" id="GO:0044210">
    <property type="term" value="P:'de novo' CTP biosynthetic process"/>
    <property type="evidence" value="ECO:0007669"/>
    <property type="project" value="UniProtKB-UniRule"/>
</dbReference>
<dbReference type="Gene3D" id="3.40.1160.10">
    <property type="entry name" value="Acetylglutamate kinase-like"/>
    <property type="match status" value="1"/>
</dbReference>
<comment type="function">
    <text evidence="11">Catalyzes the reversible phosphorylation of UMP to UDP.</text>
</comment>
<comment type="catalytic activity">
    <reaction evidence="10 11">
        <text>UMP + ATP = UDP + ADP</text>
        <dbReference type="Rhea" id="RHEA:24400"/>
        <dbReference type="ChEBI" id="CHEBI:30616"/>
        <dbReference type="ChEBI" id="CHEBI:57865"/>
        <dbReference type="ChEBI" id="CHEBI:58223"/>
        <dbReference type="ChEBI" id="CHEBI:456216"/>
        <dbReference type="EC" id="2.7.4.22"/>
    </reaction>
</comment>
<keyword evidence="7 11" id="KW-0418">Kinase</keyword>
<evidence type="ECO:0000256" key="8">
    <source>
        <dbReference type="ARBA" id="ARBA00022840"/>
    </source>
</evidence>
<accession>A0AAX4FU77</accession>
<dbReference type="HAMAP" id="MF_01220_A">
    <property type="entry name" value="PyrH_A"/>
    <property type="match status" value="1"/>
</dbReference>
<sequence>MKKIVISLGGSILVPSLESNNIARYVSVLKKISGICRLFIVVGGGGEARRYIGVARGLGAGEAAADELGIMVTRLNARLLIAGLGEAAYPRVAENYTEALEFALSGKIVVMGGITPAQTTDAVSAVLAESVGADLLINATSIDGIYSADPKKDASAVRHERLTPRELLEILTANRMNAGANTVLDIVAGKVIERSGIPLLVIDGREPDNLYRAIAEGAFLGTIVSKEGAEPRPA</sequence>
<dbReference type="GO" id="GO:0005737">
    <property type="term" value="C:cytoplasm"/>
    <property type="evidence" value="ECO:0007669"/>
    <property type="project" value="UniProtKB-SubCell"/>
</dbReference>
<dbReference type="InterPro" id="IPR011818">
    <property type="entry name" value="Uridylate_kinase_arch/spir"/>
</dbReference>
<dbReference type="GO" id="GO:0033862">
    <property type="term" value="F:UMP kinase activity"/>
    <property type="evidence" value="ECO:0007669"/>
    <property type="project" value="UniProtKB-EC"/>
</dbReference>
<dbReference type="GO" id="GO:0005524">
    <property type="term" value="F:ATP binding"/>
    <property type="evidence" value="ECO:0007669"/>
    <property type="project" value="UniProtKB-KW"/>
</dbReference>
<dbReference type="GO" id="GO:0006225">
    <property type="term" value="P:UDP biosynthetic process"/>
    <property type="evidence" value="ECO:0007669"/>
    <property type="project" value="TreeGrafter"/>
</dbReference>
<evidence type="ECO:0000256" key="3">
    <source>
        <dbReference type="ARBA" id="ARBA00007614"/>
    </source>
</evidence>
<feature type="binding site" evidence="11">
    <location>
        <position position="44"/>
    </location>
    <ligand>
        <name>UMP</name>
        <dbReference type="ChEBI" id="CHEBI:57865"/>
    </ligand>
</feature>
<dbReference type="InterPro" id="IPR011817">
    <property type="entry name" value="Uridylate_kinase"/>
</dbReference>
<feature type="binding site" evidence="11">
    <location>
        <position position="49"/>
    </location>
    <ligand>
        <name>ATP</name>
        <dbReference type="ChEBI" id="CHEBI:30616"/>
    </ligand>
</feature>
<dbReference type="Proteomes" id="UP001305652">
    <property type="component" value="Chromosome"/>
</dbReference>